<name>A0A5M6ZGQ0_9PROT</name>
<comment type="caution">
    <text evidence="2">The sequence shown here is derived from an EMBL/GenBank/DDBJ whole genome shotgun (WGS) entry which is preliminary data.</text>
</comment>
<keyword evidence="1" id="KW-0812">Transmembrane</keyword>
<protein>
    <submittedName>
        <fullName evidence="2">DUF2125 domain-containing protein</fullName>
    </submittedName>
</protein>
<keyword evidence="1" id="KW-1133">Transmembrane helix</keyword>
<keyword evidence="1" id="KW-0472">Membrane</keyword>
<dbReference type="EMBL" id="VWOJ01000002">
    <property type="protein sequence ID" value="KAA5803942.1"/>
    <property type="molecule type" value="Genomic_DNA"/>
</dbReference>
<sequence>MSRSASPSSRLTLFIPFALLAAAVIIHGAYWVWMSGEIRAAAHDWIEEQEEAGYTIAYQDLEVTGYPFRFSVRASDPHITAPAQAGGWSARYQRLAATAQFYNLNHWILVLDGAGEFAVDMAGGPARYRIDADAARVSVVAAGGATTRLGAEFTGLALTALEGPEPVFSGLDRLVAEGLAGADDTFALRLEVTGARYGAGALPENVAQAFGREAELVRLDARLRAWPLLAATGDTGHWAREGGAIEVRQARLEWGAALISGSGELTLDALTRPAGRLSVIVSNPERLSGALVAAGLVNEEQGQALRLAALMAPPRQEGIALPLRLQDGAVFLGPARLGAPRRLNPETGAPAENPL</sequence>
<evidence type="ECO:0000256" key="1">
    <source>
        <dbReference type="SAM" id="Phobius"/>
    </source>
</evidence>
<accession>A0A5M6ZGQ0</accession>
<proteinExistence type="predicted"/>
<keyword evidence="3" id="KW-1185">Reference proteome</keyword>
<dbReference type="RefSeq" id="WP_150023209.1">
    <property type="nucleotide sequence ID" value="NZ_VWOJ01000002.1"/>
</dbReference>
<dbReference type="Proteomes" id="UP000325122">
    <property type="component" value="Unassembled WGS sequence"/>
</dbReference>
<evidence type="ECO:0000313" key="2">
    <source>
        <dbReference type="EMBL" id="KAA5803942.1"/>
    </source>
</evidence>
<gene>
    <name evidence="2" type="ORF">F1654_09115</name>
</gene>
<reference evidence="2 3" key="1">
    <citation type="submission" date="2019-09" db="EMBL/GenBank/DDBJ databases">
        <authorList>
            <person name="Kevbrin V."/>
            <person name="Grouzdev D.S."/>
        </authorList>
    </citation>
    <scope>NUCLEOTIDE SEQUENCE [LARGE SCALE GENOMIC DNA]</scope>
    <source>
        <strain evidence="2 3">G-192</strain>
    </source>
</reference>
<dbReference type="Pfam" id="PF09898">
    <property type="entry name" value="DUF2125"/>
    <property type="match status" value="1"/>
</dbReference>
<organism evidence="2 3">
    <name type="scientific">Alkalicaulis satelles</name>
    <dbReference type="NCBI Taxonomy" id="2609175"/>
    <lineage>
        <taxon>Bacteria</taxon>
        <taxon>Pseudomonadati</taxon>
        <taxon>Pseudomonadota</taxon>
        <taxon>Alphaproteobacteria</taxon>
        <taxon>Maricaulales</taxon>
        <taxon>Maricaulaceae</taxon>
        <taxon>Alkalicaulis</taxon>
    </lineage>
</organism>
<feature type="transmembrane region" description="Helical" evidence="1">
    <location>
        <begin position="12"/>
        <end position="33"/>
    </location>
</feature>
<evidence type="ECO:0000313" key="3">
    <source>
        <dbReference type="Proteomes" id="UP000325122"/>
    </source>
</evidence>
<dbReference type="InterPro" id="IPR018666">
    <property type="entry name" value="DUF2125"/>
</dbReference>
<dbReference type="AlphaFoldDB" id="A0A5M6ZGQ0"/>